<dbReference type="Gene3D" id="1.20.1070.10">
    <property type="entry name" value="Rhodopsin 7-helix transmembrane proteins"/>
    <property type="match status" value="1"/>
</dbReference>
<evidence type="ECO:0000313" key="7">
    <source>
        <dbReference type="Proteomes" id="UP000095284"/>
    </source>
</evidence>
<evidence type="ECO:0000313" key="8">
    <source>
        <dbReference type="Proteomes" id="UP000659654"/>
    </source>
</evidence>
<keyword evidence="2 5" id="KW-0812">Transmembrane</keyword>
<feature type="transmembrane region" description="Helical" evidence="5">
    <location>
        <begin position="222"/>
        <end position="246"/>
    </location>
</feature>
<accession>A0A1I7SUL2</accession>
<dbReference type="Proteomes" id="UP000659654">
    <property type="component" value="Unassembled WGS sequence"/>
</dbReference>
<dbReference type="Proteomes" id="UP000095284">
    <property type="component" value="Unplaced"/>
</dbReference>
<keyword evidence="4 5" id="KW-0472">Membrane</keyword>
<feature type="transmembrane region" description="Helical" evidence="5">
    <location>
        <begin position="12"/>
        <end position="33"/>
    </location>
</feature>
<dbReference type="Pfam" id="PF10292">
    <property type="entry name" value="7TM_GPCR_Srab"/>
    <property type="match status" value="1"/>
</dbReference>
<evidence type="ECO:0000256" key="4">
    <source>
        <dbReference type="ARBA" id="ARBA00023136"/>
    </source>
</evidence>
<reference evidence="6" key="2">
    <citation type="submission" date="2020-09" db="EMBL/GenBank/DDBJ databases">
        <authorList>
            <person name="Kikuchi T."/>
        </authorList>
    </citation>
    <scope>NUCLEOTIDE SEQUENCE</scope>
    <source>
        <strain evidence="6">Ka4C1</strain>
    </source>
</reference>
<evidence type="ECO:0000313" key="9">
    <source>
        <dbReference type="WBParaSite" id="BXY_1673400.1"/>
    </source>
</evidence>
<protein>
    <submittedName>
        <fullName evidence="6">(pine wood nematode) hypothetical protein</fullName>
    </submittedName>
</protein>
<dbReference type="SMR" id="A0A1I7SUL2"/>
<sequence>MSYERALLILQYVNYVFLVFASINTVYFISTVVRAKTMHKNFRFFLCYTMAVIRLIGITRMFPELLQKMAPQSEFLDYFCALFSFLNCICTGLADWTMMSLVVERLIATRNHTSYERQGVGFAIGYMIFAFAYSVAFAAVVFFYDQSPWFQVLVTNTFTCVKQYKYIEIRLWCWFSMGTVTLIGLPIMRRIYKINKKLQRQMNTGLSSRYQLQENVMALKGLVPAITWGVMIIGNSGVFTCLLLFWDWYVSQQITSRILLLLEINVFVVDLSPTGYELIFLQSLPPLREILKRDFSCCFKEPTEAQIFKNRPALADEGSVYFKQFQSQWG</sequence>
<feature type="transmembrane region" description="Helical" evidence="5">
    <location>
        <begin position="45"/>
        <end position="63"/>
    </location>
</feature>
<reference evidence="9" key="1">
    <citation type="submission" date="2016-11" db="UniProtKB">
        <authorList>
            <consortium name="WormBaseParasite"/>
        </authorList>
    </citation>
    <scope>IDENTIFICATION</scope>
</reference>
<evidence type="ECO:0000256" key="2">
    <source>
        <dbReference type="ARBA" id="ARBA00022692"/>
    </source>
</evidence>
<dbReference type="AlphaFoldDB" id="A0A1I7SUL2"/>
<dbReference type="PANTHER" id="PTHR46561:SF11">
    <property type="entry name" value="SERPENTINE RECEPTOR CLASS ALPHA_BETA-14"/>
    <property type="match status" value="1"/>
</dbReference>
<dbReference type="OrthoDB" id="10411898at2759"/>
<evidence type="ECO:0000313" key="6">
    <source>
        <dbReference type="EMBL" id="CAD5228137.1"/>
    </source>
</evidence>
<evidence type="ECO:0000256" key="3">
    <source>
        <dbReference type="ARBA" id="ARBA00022989"/>
    </source>
</evidence>
<proteinExistence type="predicted"/>
<feature type="transmembrane region" description="Helical" evidence="5">
    <location>
        <begin position="169"/>
        <end position="192"/>
    </location>
</feature>
<feature type="transmembrane region" description="Helical" evidence="5">
    <location>
        <begin position="119"/>
        <end position="144"/>
    </location>
</feature>
<dbReference type="EMBL" id="CAJFDI010000004">
    <property type="protein sequence ID" value="CAD5228137.1"/>
    <property type="molecule type" value="Genomic_DNA"/>
</dbReference>
<dbReference type="InterPro" id="IPR053286">
    <property type="entry name" value="Nematode_rcpt-like_srab"/>
</dbReference>
<keyword evidence="8" id="KW-1185">Reference proteome</keyword>
<keyword evidence="3 5" id="KW-1133">Transmembrane helix</keyword>
<dbReference type="SUPFAM" id="SSF81321">
    <property type="entry name" value="Family A G protein-coupled receptor-like"/>
    <property type="match status" value="1"/>
</dbReference>
<evidence type="ECO:0000256" key="5">
    <source>
        <dbReference type="SAM" id="Phobius"/>
    </source>
</evidence>
<dbReference type="WBParaSite" id="BXY_1673400.1">
    <property type="protein sequence ID" value="BXY_1673400.1"/>
    <property type="gene ID" value="BXY_1673400"/>
</dbReference>
<gene>
    <name evidence="6" type="ORF">BXYJ_LOCUS10294</name>
</gene>
<dbReference type="EMBL" id="CAJFCV020000004">
    <property type="protein sequence ID" value="CAG9118606.1"/>
    <property type="molecule type" value="Genomic_DNA"/>
</dbReference>
<name>A0A1I7SUL2_BURXY</name>
<dbReference type="GO" id="GO:0016020">
    <property type="term" value="C:membrane"/>
    <property type="evidence" value="ECO:0007669"/>
    <property type="project" value="UniProtKB-SubCell"/>
</dbReference>
<dbReference type="Proteomes" id="UP000582659">
    <property type="component" value="Unassembled WGS sequence"/>
</dbReference>
<evidence type="ECO:0000256" key="1">
    <source>
        <dbReference type="ARBA" id="ARBA00004141"/>
    </source>
</evidence>
<dbReference type="InterPro" id="IPR019408">
    <property type="entry name" value="7TM_GPCR_serpentine_rcpt_Srab"/>
</dbReference>
<feature type="transmembrane region" description="Helical" evidence="5">
    <location>
        <begin position="75"/>
        <end position="98"/>
    </location>
</feature>
<organism evidence="7 9">
    <name type="scientific">Bursaphelenchus xylophilus</name>
    <name type="common">Pinewood nematode worm</name>
    <name type="synonym">Aphelenchoides xylophilus</name>
    <dbReference type="NCBI Taxonomy" id="6326"/>
    <lineage>
        <taxon>Eukaryota</taxon>
        <taxon>Metazoa</taxon>
        <taxon>Ecdysozoa</taxon>
        <taxon>Nematoda</taxon>
        <taxon>Chromadorea</taxon>
        <taxon>Rhabditida</taxon>
        <taxon>Tylenchina</taxon>
        <taxon>Tylenchomorpha</taxon>
        <taxon>Aphelenchoidea</taxon>
        <taxon>Aphelenchoididae</taxon>
        <taxon>Bursaphelenchus</taxon>
    </lineage>
</organism>
<dbReference type="PANTHER" id="PTHR46561">
    <property type="entry name" value="SERPENTINE RECEPTOR, CLASS AB (CLASS A-LIKE)-RELATED"/>
    <property type="match status" value="1"/>
</dbReference>
<comment type="subcellular location">
    <subcellularLocation>
        <location evidence="1">Membrane</location>
        <topology evidence="1">Multi-pass membrane protein</topology>
    </subcellularLocation>
</comment>